<dbReference type="PANTHER" id="PTHR35342:SF5">
    <property type="entry name" value="TRICARBOXYLIC TRANSPORT PROTEIN"/>
    <property type="match status" value="1"/>
</dbReference>
<feature type="transmembrane region" description="Helical" evidence="1">
    <location>
        <begin position="139"/>
        <end position="159"/>
    </location>
</feature>
<dbReference type="EMBL" id="JAQLGM010000070">
    <property type="protein sequence ID" value="MDB2002394.1"/>
    <property type="molecule type" value="Genomic_DNA"/>
</dbReference>
<feature type="transmembrane region" description="Helical" evidence="1">
    <location>
        <begin position="357"/>
        <end position="382"/>
    </location>
</feature>
<gene>
    <name evidence="3" type="ORF">K5I21_10715</name>
    <name evidence="4" type="ORF">PM006_19530</name>
</gene>
<organism evidence="3 5">
    <name type="scientific">Clostridium symbiosum</name>
    <name type="common">Bacteroides symbiosus</name>
    <dbReference type="NCBI Taxonomy" id="1512"/>
    <lineage>
        <taxon>Bacteria</taxon>
        <taxon>Bacillati</taxon>
        <taxon>Bacillota</taxon>
        <taxon>Clostridia</taxon>
        <taxon>Lachnospirales</taxon>
        <taxon>Lachnospiraceae</taxon>
        <taxon>Otoolea</taxon>
    </lineage>
</organism>
<protein>
    <submittedName>
        <fullName evidence="3">Tripartite tricarboxylate transporter permease</fullName>
    </submittedName>
</protein>
<reference evidence="4" key="2">
    <citation type="submission" date="2023-01" db="EMBL/GenBank/DDBJ databases">
        <title>Human gut microbiome strain richness.</title>
        <authorList>
            <person name="Chen-Liaw A."/>
        </authorList>
    </citation>
    <scope>NUCLEOTIDE SEQUENCE</scope>
    <source>
        <strain evidence="4">B1_m1001713B170214d0_201011</strain>
    </source>
</reference>
<reference evidence="3" key="1">
    <citation type="journal article" date="2022" name="Cell Host Microbe">
        <title>Colonization of the live biotherapeutic product VE303 and modulation of the microbiota and metabolites in healthy volunteers.</title>
        <authorList>
            <person name="Dsouza M."/>
            <person name="Menon R."/>
            <person name="Crossette E."/>
            <person name="Bhattarai S.K."/>
            <person name="Schneider J."/>
            <person name="Kim Y.G."/>
            <person name="Reddy S."/>
            <person name="Caballero S."/>
            <person name="Felix C."/>
            <person name="Cornacchione L."/>
            <person name="Hendrickson J."/>
            <person name="Watson A.R."/>
            <person name="Minot S.S."/>
            <person name="Greenfield N."/>
            <person name="Schopf L."/>
            <person name="Szabady R."/>
            <person name="Patarroyo J."/>
            <person name="Smith W."/>
            <person name="Harrison P."/>
            <person name="Kuijper E.J."/>
            <person name="Kelly C.P."/>
            <person name="Olle B."/>
            <person name="Bobilev D."/>
            <person name="Silber J.L."/>
            <person name="Bucci V."/>
            <person name="Roberts B."/>
            <person name="Faith J."/>
            <person name="Norman J.M."/>
        </authorList>
    </citation>
    <scope>NUCLEOTIDE SEQUENCE</scope>
    <source>
        <strain evidence="3">VE303-04</strain>
    </source>
</reference>
<dbReference type="Pfam" id="PF01970">
    <property type="entry name" value="TctA"/>
    <property type="match status" value="1"/>
</dbReference>
<evidence type="ECO:0000259" key="2">
    <source>
        <dbReference type="Pfam" id="PF01970"/>
    </source>
</evidence>
<name>A0AAW6B2K8_CLOSY</name>
<feature type="transmembrane region" description="Helical" evidence="1">
    <location>
        <begin position="57"/>
        <end position="79"/>
    </location>
</feature>
<keyword evidence="1" id="KW-1133">Transmembrane helix</keyword>
<feature type="transmembrane region" description="Helical" evidence="1">
    <location>
        <begin position="251"/>
        <end position="277"/>
    </location>
</feature>
<feature type="domain" description="DUF112" evidence="2">
    <location>
        <begin position="17"/>
        <end position="436"/>
    </location>
</feature>
<dbReference type="AlphaFoldDB" id="A0AAW6B2K8"/>
<feature type="transmembrane region" description="Helical" evidence="1">
    <location>
        <begin position="461"/>
        <end position="484"/>
    </location>
</feature>
<feature type="transmembrane region" description="Helical" evidence="1">
    <location>
        <begin position="166"/>
        <end position="186"/>
    </location>
</feature>
<accession>A0AAW6B2K8</accession>
<dbReference type="EMBL" id="JAINVB010000001">
    <property type="protein sequence ID" value="MCK0086330.1"/>
    <property type="molecule type" value="Genomic_DNA"/>
</dbReference>
<dbReference type="PANTHER" id="PTHR35342">
    <property type="entry name" value="TRICARBOXYLIC TRANSPORT PROTEIN"/>
    <property type="match status" value="1"/>
</dbReference>
<feature type="transmembrane region" description="Helical" evidence="1">
    <location>
        <begin position="16"/>
        <end position="37"/>
    </location>
</feature>
<evidence type="ECO:0000313" key="5">
    <source>
        <dbReference type="Proteomes" id="UP001203136"/>
    </source>
</evidence>
<proteinExistence type="predicted"/>
<evidence type="ECO:0000313" key="4">
    <source>
        <dbReference type="EMBL" id="MDB2002394.1"/>
    </source>
</evidence>
<dbReference type="Proteomes" id="UP001300871">
    <property type="component" value="Unassembled WGS sequence"/>
</dbReference>
<sequence>MQHFIEGFSVIFQMQYLLYMFGGVGIGLILGCLPGLTGSMGIALMLPFTYKMPPLTALVFLLSIYTGGLFGGAVTAVMINTPGSTANMVTMLDGYPMNKRGEGGKALGIALMSSVIGGLIGCIFLLFATKPLATLSLKFGPAEMFMVAIFGLSCVGSLAKNTLKSVYAGLFGILLGTIGMSSLGTIRGTYGNMFLMDGIPMVPALIGFLAMPEIINLAGKKMMTDNNGNHSTGFRAVLSGFKEVLKRPVQAVLCSLLGVVIGIMPAAGAAVAGMMGYNQSKQWCKRGDQFGTGIPEGVIACETANNASEGGALATLFVLGIPGSASTAMMLGALVLQGWNPGPKLFIDHEDVIYMAFSSLFIQQFVMLILGLVLCAFAAYIVKVPTKYLVPCILVLTLLGAFSNRNTLFDAGLMLLFGVIGWAMKKAEFPIMPLILGLLLGKTADNELLRTIESYDSFWQIFTRPIVLILAVASIACIFGPMLAKKRKAKA</sequence>
<feature type="transmembrane region" description="Helical" evidence="1">
    <location>
        <begin position="198"/>
        <end position="218"/>
    </location>
</feature>
<comment type="caution">
    <text evidence="3">The sequence shown here is derived from an EMBL/GenBank/DDBJ whole genome shotgun (WGS) entry which is preliminary data.</text>
</comment>
<feature type="transmembrane region" description="Helical" evidence="1">
    <location>
        <begin position="106"/>
        <end position="127"/>
    </location>
</feature>
<keyword evidence="1" id="KW-0812">Transmembrane</keyword>
<dbReference type="Proteomes" id="UP001203136">
    <property type="component" value="Unassembled WGS sequence"/>
</dbReference>
<dbReference type="InterPro" id="IPR002823">
    <property type="entry name" value="DUF112_TM"/>
</dbReference>
<dbReference type="RefSeq" id="WP_003507746.1">
    <property type="nucleotide sequence ID" value="NZ_BAABZD010000009.1"/>
</dbReference>
<evidence type="ECO:0000313" key="3">
    <source>
        <dbReference type="EMBL" id="MCK0086330.1"/>
    </source>
</evidence>
<keyword evidence="1" id="KW-0472">Membrane</keyword>
<evidence type="ECO:0000256" key="1">
    <source>
        <dbReference type="SAM" id="Phobius"/>
    </source>
</evidence>